<reference evidence="2" key="1">
    <citation type="submission" date="2022-11" db="UniProtKB">
        <authorList>
            <consortium name="WormBaseParasite"/>
        </authorList>
    </citation>
    <scope>IDENTIFICATION</scope>
</reference>
<evidence type="ECO:0000313" key="1">
    <source>
        <dbReference type="Proteomes" id="UP000887580"/>
    </source>
</evidence>
<sequence length="363" mass="42796">MAVKRLITTFETELNICKIFACFEDQCFTQNLRAWTNEIEVSTAEVRNRLQNLQKVITFNPFTRVKANVNKQEFDFSNVAPKIQCFKPQKLCLNFGELPPNFDFVDFIKEFDGLKEIEICGIGFKTVLLVAFLKKMKEHKNIKSLIFASNHPEMKEKELHTQAIIRFCPSQITTLGLIFYEQIPHTVENLKNLEHLHLCIHNLFSYRIFTLPKLKTINVSRINSYKQNFFPATALKYEIDRNLINTGFYALDTVYHIEKSWTPKIPSLFELAAGIWYSNPDVQKASQLPKIIQTRLFYGRIDFQMCTNCNKIFNDKLFSAWIIREKPNQNQRQYFKHKFCFDCFENDRKNHLNCDIVVTRNHC</sequence>
<proteinExistence type="predicted"/>
<organism evidence="1 2">
    <name type="scientific">Panagrolaimus sp. PS1159</name>
    <dbReference type="NCBI Taxonomy" id="55785"/>
    <lineage>
        <taxon>Eukaryota</taxon>
        <taxon>Metazoa</taxon>
        <taxon>Ecdysozoa</taxon>
        <taxon>Nematoda</taxon>
        <taxon>Chromadorea</taxon>
        <taxon>Rhabditida</taxon>
        <taxon>Tylenchina</taxon>
        <taxon>Panagrolaimomorpha</taxon>
        <taxon>Panagrolaimoidea</taxon>
        <taxon>Panagrolaimidae</taxon>
        <taxon>Panagrolaimus</taxon>
    </lineage>
</organism>
<name>A0AC35F033_9BILA</name>
<dbReference type="Proteomes" id="UP000887580">
    <property type="component" value="Unplaced"/>
</dbReference>
<evidence type="ECO:0000313" key="2">
    <source>
        <dbReference type="WBParaSite" id="PS1159_v2.g12426.t1"/>
    </source>
</evidence>
<dbReference type="WBParaSite" id="PS1159_v2.g12426.t1">
    <property type="protein sequence ID" value="PS1159_v2.g12426.t1"/>
    <property type="gene ID" value="PS1159_v2.g12426"/>
</dbReference>
<accession>A0AC35F033</accession>
<protein>
    <submittedName>
        <fullName evidence="2">Uncharacterized protein</fullName>
    </submittedName>
</protein>